<dbReference type="Proteomes" id="UP000184432">
    <property type="component" value="Unassembled WGS sequence"/>
</dbReference>
<protein>
    <submittedName>
        <fullName evidence="1">Uncharacterized protein</fullName>
    </submittedName>
</protein>
<gene>
    <name evidence="1" type="ORF">SAMN04488508_109233</name>
</gene>
<proteinExistence type="predicted"/>
<keyword evidence="2" id="KW-1185">Reference proteome</keyword>
<evidence type="ECO:0000313" key="2">
    <source>
        <dbReference type="Proteomes" id="UP000184432"/>
    </source>
</evidence>
<dbReference type="AlphaFoldDB" id="A0A1M6JT31"/>
<dbReference type="EMBL" id="FQYP01000009">
    <property type="protein sequence ID" value="SHJ49849.1"/>
    <property type="molecule type" value="Genomic_DNA"/>
</dbReference>
<accession>A0A1M6JT31</accession>
<dbReference type="STRING" id="570521.SAMN04488508_109233"/>
<reference evidence="2" key="1">
    <citation type="submission" date="2016-11" db="EMBL/GenBank/DDBJ databases">
        <authorList>
            <person name="Varghese N."/>
            <person name="Submissions S."/>
        </authorList>
    </citation>
    <scope>NUCLEOTIDE SEQUENCE [LARGE SCALE GENOMIC DNA]</scope>
    <source>
        <strain evidence="2">DSM 22623</strain>
    </source>
</reference>
<sequence length="44" mass="5018">MFSDFVNLKYSDFQKLNQTKRGVSPSANPIFMISSTNSLVSFNR</sequence>
<organism evidence="1 2">
    <name type="scientific">Aquimarina spongiae</name>
    <dbReference type="NCBI Taxonomy" id="570521"/>
    <lineage>
        <taxon>Bacteria</taxon>
        <taxon>Pseudomonadati</taxon>
        <taxon>Bacteroidota</taxon>
        <taxon>Flavobacteriia</taxon>
        <taxon>Flavobacteriales</taxon>
        <taxon>Flavobacteriaceae</taxon>
        <taxon>Aquimarina</taxon>
    </lineage>
</organism>
<name>A0A1M6JT31_9FLAO</name>
<evidence type="ECO:0000313" key="1">
    <source>
        <dbReference type="EMBL" id="SHJ49849.1"/>
    </source>
</evidence>